<name>A0ABV4AJI5_9GAMM</name>
<dbReference type="Proteomes" id="UP001562065">
    <property type="component" value="Unassembled WGS sequence"/>
</dbReference>
<comment type="caution">
    <text evidence="1">The sequence shown here is derived from an EMBL/GenBank/DDBJ whole genome shotgun (WGS) entry which is preliminary data.</text>
</comment>
<dbReference type="EMBL" id="JBGCUO010000001">
    <property type="protein sequence ID" value="MEY1662216.1"/>
    <property type="molecule type" value="Genomic_DNA"/>
</dbReference>
<accession>A0ABV4AJI5</accession>
<evidence type="ECO:0000313" key="1">
    <source>
        <dbReference type="EMBL" id="MEY1662216.1"/>
    </source>
</evidence>
<evidence type="ECO:0008006" key="3">
    <source>
        <dbReference type="Google" id="ProtNLM"/>
    </source>
</evidence>
<organism evidence="1 2">
    <name type="scientific">Isoalcanivorax beigongshangi</name>
    <dbReference type="NCBI Taxonomy" id="3238810"/>
    <lineage>
        <taxon>Bacteria</taxon>
        <taxon>Pseudomonadati</taxon>
        <taxon>Pseudomonadota</taxon>
        <taxon>Gammaproteobacteria</taxon>
        <taxon>Oceanospirillales</taxon>
        <taxon>Alcanivoracaceae</taxon>
        <taxon>Isoalcanivorax</taxon>
    </lineage>
</organism>
<sequence>MAPDHGLHLNREQQAARRVYHRELVKALRRVAKGSEWRVVQDSLFKEQDGWLVCCRPEVGIVEAVTRLVVTLKPMALDPLFWDVMGLADNHQQPLSFRVTGAWVCPALEQSSPVLPELADPQQMAAACLQQAQQCGAAIVSGANLEDFAAGCLQQSADQSGLIASAVMALVLLDQRDAALAVCREAAERFESGGFVLQQRPFVDVAGEWLAAGRTQA</sequence>
<dbReference type="RefSeq" id="WP_369455455.1">
    <property type="nucleotide sequence ID" value="NZ_JBGCUO010000001.1"/>
</dbReference>
<gene>
    <name evidence="1" type="ORF">AB5I84_08655</name>
</gene>
<proteinExistence type="predicted"/>
<keyword evidence="2" id="KW-1185">Reference proteome</keyword>
<reference evidence="1 2" key="1">
    <citation type="submission" date="2024-07" db="EMBL/GenBank/DDBJ databases">
        <authorList>
            <person name="Ren Q."/>
        </authorList>
    </citation>
    <scope>NUCLEOTIDE SEQUENCE [LARGE SCALE GENOMIC DNA]</scope>
    <source>
        <strain evidence="1 2">REN37</strain>
    </source>
</reference>
<protein>
    <recommendedName>
        <fullName evidence="3">DUF4304 domain-containing protein</fullName>
    </recommendedName>
</protein>
<evidence type="ECO:0000313" key="2">
    <source>
        <dbReference type="Proteomes" id="UP001562065"/>
    </source>
</evidence>